<evidence type="ECO:0008006" key="4">
    <source>
        <dbReference type="Google" id="ProtNLM"/>
    </source>
</evidence>
<feature type="transmembrane region" description="Helical" evidence="1">
    <location>
        <begin position="123"/>
        <end position="142"/>
    </location>
</feature>
<reference evidence="2 3" key="1">
    <citation type="submission" date="2022-12" db="EMBL/GenBank/DDBJ databases">
        <title>Chitinophagaceae gen. sp. nov., a new member of the family Chitinophagaceae, isolated from soil in a chemical factory.</title>
        <authorList>
            <person name="Ke Z."/>
        </authorList>
    </citation>
    <scope>NUCLEOTIDE SEQUENCE [LARGE SCALE GENOMIC DNA]</scope>
    <source>
        <strain evidence="2 3">LY-5</strain>
    </source>
</reference>
<feature type="transmembrane region" description="Helical" evidence="1">
    <location>
        <begin position="236"/>
        <end position="254"/>
    </location>
</feature>
<comment type="caution">
    <text evidence="2">The sequence shown here is derived from an EMBL/GenBank/DDBJ whole genome shotgun (WGS) entry which is preliminary data.</text>
</comment>
<feature type="transmembrane region" description="Helical" evidence="1">
    <location>
        <begin position="200"/>
        <end position="224"/>
    </location>
</feature>
<dbReference type="Proteomes" id="UP001210231">
    <property type="component" value="Unassembled WGS sequence"/>
</dbReference>
<feature type="transmembrane region" description="Helical" evidence="1">
    <location>
        <begin position="6"/>
        <end position="25"/>
    </location>
</feature>
<organism evidence="2 3">
    <name type="scientific">Polluticaenibacter yanchengensis</name>
    <dbReference type="NCBI Taxonomy" id="3014562"/>
    <lineage>
        <taxon>Bacteria</taxon>
        <taxon>Pseudomonadati</taxon>
        <taxon>Bacteroidota</taxon>
        <taxon>Chitinophagia</taxon>
        <taxon>Chitinophagales</taxon>
        <taxon>Chitinophagaceae</taxon>
        <taxon>Polluticaenibacter</taxon>
    </lineage>
</organism>
<feature type="transmembrane region" description="Helical" evidence="1">
    <location>
        <begin position="331"/>
        <end position="348"/>
    </location>
</feature>
<dbReference type="RefSeq" id="WP_407031400.1">
    <property type="nucleotide sequence ID" value="NZ_JAQGEF010000009.1"/>
</dbReference>
<feature type="transmembrane region" description="Helical" evidence="1">
    <location>
        <begin position="274"/>
        <end position="297"/>
    </location>
</feature>
<evidence type="ECO:0000313" key="3">
    <source>
        <dbReference type="Proteomes" id="UP001210231"/>
    </source>
</evidence>
<gene>
    <name evidence="2" type="ORF">O3P16_09670</name>
</gene>
<accession>A0ABT4UJW9</accession>
<evidence type="ECO:0000256" key="1">
    <source>
        <dbReference type="SAM" id="Phobius"/>
    </source>
</evidence>
<sequence>MSGKRSPISLYVTIIIGLILSFIFFKANNINFDLIPYIASVKKIEQPGISISNLQRSTYEVLNNEVPEADFYRLTDSNHLFRVNMQYDSATFAKNLPYYGIKTGYNYFNTLVKFTTTSYTKAIGANSTIFWFLTLLLTFIFLKKFIRNDWWLVILLFMICLQPHFIYGARIASPDMMSCFVVLFSFVSVTQFKINQAYLLGLLAILVRPDNIVFSGLLGLFIFLNVTNKKVKITSAIYMALCLAVVFVLIPQSGNSGNISGLYQGNYLKVITVNIVAAINETFIPFMLLLAALGFALGYLKLYNPEGRWVIFCLLVVGIKFLLVPSLENRLYLPFYLILVLSFTKAIVQNSHLSKVLNKKAIIRHL</sequence>
<keyword evidence="1" id="KW-0472">Membrane</keyword>
<keyword evidence="3" id="KW-1185">Reference proteome</keyword>
<dbReference type="EMBL" id="JAQGEF010000009">
    <property type="protein sequence ID" value="MDA3615075.1"/>
    <property type="molecule type" value="Genomic_DNA"/>
</dbReference>
<keyword evidence="1" id="KW-1133">Transmembrane helix</keyword>
<proteinExistence type="predicted"/>
<protein>
    <recommendedName>
        <fullName evidence="4">DUF2029 domain-containing protein</fullName>
    </recommendedName>
</protein>
<feature type="transmembrane region" description="Helical" evidence="1">
    <location>
        <begin position="176"/>
        <end position="194"/>
    </location>
</feature>
<feature type="transmembrane region" description="Helical" evidence="1">
    <location>
        <begin position="148"/>
        <end position="169"/>
    </location>
</feature>
<keyword evidence="1" id="KW-0812">Transmembrane</keyword>
<name>A0ABT4UJW9_9BACT</name>
<evidence type="ECO:0000313" key="2">
    <source>
        <dbReference type="EMBL" id="MDA3615075.1"/>
    </source>
</evidence>
<feature type="transmembrane region" description="Helical" evidence="1">
    <location>
        <begin position="309"/>
        <end position="325"/>
    </location>
</feature>